<proteinExistence type="predicted"/>
<dbReference type="AlphaFoldDB" id="A0A3S9QNZ6"/>
<dbReference type="InterPro" id="IPR007074">
    <property type="entry name" value="LicD/FKTN/FKRP_NTP_transf"/>
</dbReference>
<protein>
    <submittedName>
        <fullName evidence="2">LicD family protein</fullName>
    </submittedName>
</protein>
<dbReference type="InterPro" id="IPR052942">
    <property type="entry name" value="LPS_cholinephosphotransferase"/>
</dbReference>
<dbReference type="PANTHER" id="PTHR43404:SF2">
    <property type="entry name" value="LIPOPOLYSACCHARIDE CHOLINEPHOSPHOTRANSFERASE LICD"/>
    <property type="match status" value="1"/>
</dbReference>
<reference evidence="2 3" key="1">
    <citation type="submission" date="2018-11" db="EMBL/GenBank/DDBJ databases">
        <title>Multidrug-resistant genes are associated with an 42-kb island TGI1 carrying a complex class 1 integron in a Trueperella pyogenes.</title>
        <authorList>
            <person name="Dong W."/>
        </authorList>
    </citation>
    <scope>NUCLEOTIDE SEQUENCE [LARGE SCALE GENOMIC DNA]</scope>
    <source>
        <strain evidence="2 3">TP4</strain>
    </source>
</reference>
<evidence type="ECO:0000313" key="2">
    <source>
        <dbReference type="EMBL" id="AZR07679.1"/>
    </source>
</evidence>
<feature type="domain" description="LicD/FKTN/FKRP nucleotidyltransferase" evidence="1">
    <location>
        <begin position="29"/>
        <end position="258"/>
    </location>
</feature>
<dbReference type="RefSeq" id="WP_126920452.1">
    <property type="nucleotide sequence ID" value="NZ_CP033905.1"/>
</dbReference>
<sequence>MEKSVNDAHRLKQIQECGRYVMAEFDRICTELGLRYVVYGGSAIGAIRHQGFIPWDDDVDVCMPREDYDVLLERAPQILADQFILLDYKNTPEYPKTFGLLGLRGSEFIPKVAAKRKFKVPIGVDIFPLDRLATDGRQLAAQTRRTWIWGRFLYIYGTPTANLAGPAVVQAALKAALHIIHGTLHLLRVKPSYLAKKWEQAARRCENTDGAYGDFSTRDPRRWSATAQELFPAKRMPFDDISVMVARQHDAVLTRHFGDYMAIPPKADQVNHEAASVKFGPYFPADK</sequence>
<evidence type="ECO:0000259" key="1">
    <source>
        <dbReference type="Pfam" id="PF04991"/>
    </source>
</evidence>
<name>A0A3S9QNZ6_9ACTO</name>
<dbReference type="GO" id="GO:0009100">
    <property type="term" value="P:glycoprotein metabolic process"/>
    <property type="evidence" value="ECO:0007669"/>
    <property type="project" value="UniProtKB-ARBA"/>
</dbReference>
<dbReference type="Proteomes" id="UP000275951">
    <property type="component" value="Chromosome"/>
</dbReference>
<dbReference type="PANTHER" id="PTHR43404">
    <property type="entry name" value="LIPOPOLYSACCHARIDE CHOLINEPHOSPHOTRANSFERASE LICD"/>
    <property type="match status" value="1"/>
</dbReference>
<accession>A0A3S9QNZ6</accession>
<gene>
    <name evidence="2" type="ORF">EBQ10_10555</name>
</gene>
<dbReference type="Pfam" id="PF04991">
    <property type="entry name" value="LicD"/>
    <property type="match status" value="1"/>
</dbReference>
<evidence type="ECO:0000313" key="3">
    <source>
        <dbReference type="Proteomes" id="UP000275951"/>
    </source>
</evidence>
<dbReference type="EMBL" id="CP033905">
    <property type="protein sequence ID" value="AZR07679.1"/>
    <property type="molecule type" value="Genomic_DNA"/>
</dbReference>
<organism evidence="2 3">
    <name type="scientific">Trueperella pyogenes</name>
    <dbReference type="NCBI Taxonomy" id="1661"/>
    <lineage>
        <taxon>Bacteria</taxon>
        <taxon>Bacillati</taxon>
        <taxon>Actinomycetota</taxon>
        <taxon>Actinomycetes</taxon>
        <taxon>Actinomycetales</taxon>
        <taxon>Actinomycetaceae</taxon>
        <taxon>Trueperella</taxon>
    </lineage>
</organism>